<gene>
    <name evidence="7" type="ORF">ITP53_14690</name>
</gene>
<organism evidence="7 8">
    <name type="scientific">Nonomuraea cypriaca</name>
    <dbReference type="NCBI Taxonomy" id="1187855"/>
    <lineage>
        <taxon>Bacteria</taxon>
        <taxon>Bacillati</taxon>
        <taxon>Actinomycetota</taxon>
        <taxon>Actinomycetes</taxon>
        <taxon>Streptosporangiales</taxon>
        <taxon>Streptosporangiaceae</taxon>
        <taxon>Nonomuraea</taxon>
    </lineage>
</organism>
<dbReference type="Proteomes" id="UP000605361">
    <property type="component" value="Unassembled WGS sequence"/>
</dbReference>
<keyword evidence="4 5" id="KW-0472">Membrane</keyword>
<proteinExistence type="predicted"/>
<evidence type="ECO:0000256" key="1">
    <source>
        <dbReference type="ARBA" id="ARBA00004141"/>
    </source>
</evidence>
<sequence length="132" mass="14557">MARIPALERGVGSDRLARWHAMGGRYVIGLITAHVVTIIWGYALADRSGVVNETATMVLTFPDVLKATAALLLLIGVGLVSARAARRRLRYETWFSKRIVRASIPRSRSFRRCMPPGHFRQPLSLSGTGWAG</sequence>
<feature type="transmembrane region" description="Helical" evidence="5">
    <location>
        <begin position="64"/>
        <end position="82"/>
    </location>
</feature>
<dbReference type="GO" id="GO:0016020">
    <property type="term" value="C:membrane"/>
    <property type="evidence" value="ECO:0007669"/>
    <property type="project" value="UniProtKB-SubCell"/>
</dbReference>
<dbReference type="Pfam" id="PF01794">
    <property type="entry name" value="Ferric_reduct"/>
    <property type="match status" value="1"/>
</dbReference>
<dbReference type="InterPro" id="IPR013130">
    <property type="entry name" value="Fe3_Rdtase_TM_dom"/>
</dbReference>
<feature type="domain" description="Ferric oxidoreductase" evidence="6">
    <location>
        <begin position="3"/>
        <end position="95"/>
    </location>
</feature>
<protein>
    <submittedName>
        <fullName evidence="7">Ferric reductase-like transmembrane domain-containing protein</fullName>
    </submittedName>
</protein>
<keyword evidence="3 5" id="KW-1133">Transmembrane helix</keyword>
<keyword evidence="2 5" id="KW-0812">Transmembrane</keyword>
<evidence type="ECO:0000313" key="7">
    <source>
        <dbReference type="EMBL" id="MBF8186965.1"/>
    </source>
</evidence>
<comment type="caution">
    <text evidence="7">The sequence shown here is derived from an EMBL/GenBank/DDBJ whole genome shotgun (WGS) entry which is preliminary data.</text>
</comment>
<accession>A0A931EY56</accession>
<evidence type="ECO:0000256" key="2">
    <source>
        <dbReference type="ARBA" id="ARBA00022692"/>
    </source>
</evidence>
<evidence type="ECO:0000259" key="6">
    <source>
        <dbReference type="Pfam" id="PF01794"/>
    </source>
</evidence>
<evidence type="ECO:0000256" key="4">
    <source>
        <dbReference type="ARBA" id="ARBA00023136"/>
    </source>
</evidence>
<comment type="subcellular location">
    <subcellularLocation>
        <location evidence="1">Membrane</location>
        <topology evidence="1">Multi-pass membrane protein</topology>
    </subcellularLocation>
</comment>
<evidence type="ECO:0000256" key="3">
    <source>
        <dbReference type="ARBA" id="ARBA00022989"/>
    </source>
</evidence>
<reference evidence="7" key="1">
    <citation type="submission" date="2020-11" db="EMBL/GenBank/DDBJ databases">
        <title>Whole-genome analyses of Nonomuraea sp. K274.</title>
        <authorList>
            <person name="Veyisoglu A."/>
        </authorList>
    </citation>
    <scope>NUCLEOTIDE SEQUENCE</scope>
    <source>
        <strain evidence="7">K274</strain>
    </source>
</reference>
<dbReference type="EMBL" id="JADOGI010000036">
    <property type="protein sequence ID" value="MBF8186965.1"/>
    <property type="molecule type" value="Genomic_DNA"/>
</dbReference>
<feature type="transmembrane region" description="Helical" evidence="5">
    <location>
        <begin position="26"/>
        <end position="44"/>
    </location>
</feature>
<keyword evidence="8" id="KW-1185">Reference proteome</keyword>
<evidence type="ECO:0000256" key="5">
    <source>
        <dbReference type="SAM" id="Phobius"/>
    </source>
</evidence>
<dbReference type="AlphaFoldDB" id="A0A931EY56"/>
<name>A0A931EY56_9ACTN</name>
<evidence type="ECO:0000313" key="8">
    <source>
        <dbReference type="Proteomes" id="UP000605361"/>
    </source>
</evidence>